<evidence type="ECO:0000313" key="2">
    <source>
        <dbReference type="EMBL" id="OCT13347.1"/>
    </source>
</evidence>
<organism evidence="2 3">
    <name type="scientific">Paenibacillus pectinilyticus</name>
    <dbReference type="NCBI Taxonomy" id="512399"/>
    <lineage>
        <taxon>Bacteria</taxon>
        <taxon>Bacillati</taxon>
        <taxon>Bacillota</taxon>
        <taxon>Bacilli</taxon>
        <taxon>Bacillales</taxon>
        <taxon>Paenibacillaceae</taxon>
        <taxon>Paenibacillus</taxon>
    </lineage>
</organism>
<dbReference type="Pfam" id="PF13673">
    <property type="entry name" value="Acetyltransf_10"/>
    <property type="match status" value="1"/>
</dbReference>
<protein>
    <recommendedName>
        <fullName evidence="1">N-acetyltransferase domain-containing protein</fullName>
    </recommendedName>
</protein>
<dbReference type="STRING" id="512399.A8709_03600"/>
<evidence type="ECO:0000259" key="1">
    <source>
        <dbReference type="PROSITE" id="PS51186"/>
    </source>
</evidence>
<dbReference type="InterPro" id="IPR016181">
    <property type="entry name" value="Acyl_CoA_acyltransferase"/>
</dbReference>
<dbReference type="CDD" id="cd04301">
    <property type="entry name" value="NAT_SF"/>
    <property type="match status" value="1"/>
</dbReference>
<dbReference type="SUPFAM" id="SSF55729">
    <property type="entry name" value="Acyl-CoA N-acyltransferases (Nat)"/>
    <property type="match status" value="1"/>
</dbReference>
<evidence type="ECO:0000313" key="3">
    <source>
        <dbReference type="Proteomes" id="UP000093309"/>
    </source>
</evidence>
<dbReference type="GO" id="GO:0016747">
    <property type="term" value="F:acyltransferase activity, transferring groups other than amino-acyl groups"/>
    <property type="evidence" value="ECO:0007669"/>
    <property type="project" value="InterPro"/>
</dbReference>
<comment type="caution">
    <text evidence="2">The sequence shown here is derived from an EMBL/GenBank/DDBJ whole genome shotgun (WGS) entry which is preliminary data.</text>
</comment>
<sequence length="78" mass="8944">MGRVIVDGRIYFYIQDIAVLSEHQNKGIGKLIRGTIKEYLKESAPEKSFIGLFASQGKESFYNKYGFKSMKELQECSE</sequence>
<gene>
    <name evidence="2" type="ORF">A8709_03600</name>
</gene>
<reference evidence="3" key="1">
    <citation type="submission" date="2016-05" db="EMBL/GenBank/DDBJ databases">
        <title>Paenibacillus oryzae. sp. nov., isolated from the rice root.</title>
        <authorList>
            <person name="Zhang J."/>
            <person name="Zhang X."/>
        </authorList>
    </citation>
    <scope>NUCLEOTIDE SEQUENCE [LARGE SCALE GENOMIC DNA]</scope>
    <source>
        <strain evidence="3">KCTC13222</strain>
    </source>
</reference>
<accession>A0A1C0ZYX5</accession>
<dbReference type="Proteomes" id="UP000093309">
    <property type="component" value="Unassembled WGS sequence"/>
</dbReference>
<dbReference type="PROSITE" id="PS51186">
    <property type="entry name" value="GNAT"/>
    <property type="match status" value="1"/>
</dbReference>
<dbReference type="EMBL" id="LYPC01000023">
    <property type="protein sequence ID" value="OCT13347.1"/>
    <property type="molecule type" value="Genomic_DNA"/>
</dbReference>
<proteinExistence type="predicted"/>
<name>A0A1C0ZYX5_9BACL</name>
<dbReference type="PANTHER" id="PTHR43233:SF1">
    <property type="entry name" value="FAMILY N-ACETYLTRANSFERASE, PUTATIVE (AFU_ORTHOLOGUE AFUA_6G03350)-RELATED"/>
    <property type="match status" value="1"/>
</dbReference>
<dbReference type="InterPro" id="IPR000182">
    <property type="entry name" value="GNAT_dom"/>
</dbReference>
<dbReference type="AlphaFoldDB" id="A0A1C0ZYX5"/>
<dbReference type="PANTHER" id="PTHR43233">
    <property type="entry name" value="FAMILY N-ACETYLTRANSFERASE, PUTATIVE (AFU_ORTHOLOGUE AFUA_6G03350)-RELATED"/>
    <property type="match status" value="1"/>
</dbReference>
<feature type="domain" description="N-acetyltransferase" evidence="1">
    <location>
        <begin position="1"/>
        <end position="78"/>
    </location>
</feature>
<dbReference type="InterPro" id="IPR053144">
    <property type="entry name" value="Acetyltransferase_Butenolide"/>
</dbReference>
<dbReference type="Gene3D" id="3.40.630.30">
    <property type="match status" value="1"/>
</dbReference>
<keyword evidence="3" id="KW-1185">Reference proteome</keyword>